<name>A0A1V6RWD0_9EURO</name>
<dbReference type="Pfam" id="PF02567">
    <property type="entry name" value="PhzC-PhzF"/>
    <property type="match status" value="1"/>
</dbReference>
<keyword evidence="4" id="KW-1185">Reference proteome</keyword>
<comment type="caution">
    <text evidence="3">The sequence shown here is derived from an EMBL/GenBank/DDBJ whole genome shotgun (WGS) entry which is preliminary data.</text>
</comment>
<dbReference type="EMBL" id="MDYP01000020">
    <property type="protein sequence ID" value="OQE06065.1"/>
    <property type="molecule type" value="Genomic_DNA"/>
</dbReference>
<feature type="compositionally biased region" description="Basic and acidic residues" evidence="2">
    <location>
        <begin position="341"/>
        <end position="350"/>
    </location>
</feature>
<dbReference type="InterPro" id="IPR003719">
    <property type="entry name" value="Phenazine_PhzF-like"/>
</dbReference>
<dbReference type="NCBIfam" id="TIGR00654">
    <property type="entry name" value="PhzF_family"/>
    <property type="match status" value="1"/>
</dbReference>
<evidence type="ECO:0000256" key="1">
    <source>
        <dbReference type="ARBA" id="ARBA00023235"/>
    </source>
</evidence>
<dbReference type="Proteomes" id="UP000191518">
    <property type="component" value="Unassembled WGS sequence"/>
</dbReference>
<evidence type="ECO:0000256" key="2">
    <source>
        <dbReference type="SAM" id="MobiDB-lite"/>
    </source>
</evidence>
<dbReference type="GO" id="GO:0005737">
    <property type="term" value="C:cytoplasm"/>
    <property type="evidence" value="ECO:0007669"/>
    <property type="project" value="TreeGrafter"/>
</dbReference>
<dbReference type="AlphaFoldDB" id="A0A1V6RWD0"/>
<dbReference type="SUPFAM" id="SSF54506">
    <property type="entry name" value="Diaminopimelate epimerase-like"/>
    <property type="match status" value="1"/>
</dbReference>
<accession>A0A1V6RWD0</accession>
<evidence type="ECO:0000313" key="4">
    <source>
        <dbReference type="Proteomes" id="UP000191518"/>
    </source>
</evidence>
<dbReference type="OrthoDB" id="75169at2759"/>
<dbReference type="PANTHER" id="PTHR13774">
    <property type="entry name" value="PHENAZINE BIOSYNTHESIS PROTEIN"/>
    <property type="match status" value="1"/>
</dbReference>
<reference evidence="4" key="1">
    <citation type="journal article" date="2017" name="Nat. Microbiol.">
        <title>Global analysis of biosynthetic gene clusters reveals vast potential of secondary metabolite production in Penicillium species.</title>
        <authorList>
            <person name="Nielsen J.C."/>
            <person name="Grijseels S."/>
            <person name="Prigent S."/>
            <person name="Ji B."/>
            <person name="Dainat J."/>
            <person name="Nielsen K.F."/>
            <person name="Frisvad J.C."/>
            <person name="Workman M."/>
            <person name="Nielsen J."/>
        </authorList>
    </citation>
    <scope>NUCLEOTIDE SEQUENCE [LARGE SCALE GENOMIC DNA]</scope>
    <source>
        <strain evidence="4">IBT 29486</strain>
    </source>
</reference>
<protein>
    <recommendedName>
        <fullName evidence="5">Phenazine biosynthesis protein</fullName>
    </recommendedName>
</protein>
<dbReference type="PANTHER" id="PTHR13774:SF39">
    <property type="entry name" value="BIOSYNTHESIS PROTEIN, PUTATIVE-RELATED"/>
    <property type="match status" value="1"/>
</dbReference>
<feature type="region of interest" description="Disordered" evidence="2">
    <location>
        <begin position="286"/>
        <end position="350"/>
    </location>
</feature>
<proteinExistence type="predicted"/>
<sequence length="350" mass="39921">MEEAKVHLLRVSPPFPGGFDTASVVPNAKGMSDQEMQEIAARHNHISGFVFPAPAGADYLDYEIRFSAPYYEVDMCSHAMIGTVWLLSKLGMMPRDDVRMITKGGHIEARIKKITDNTDSAEDSIWVEFFHPKPAFLSDVSPEHAKAILSDLDISRDDMEPGLPIQNVGTHKVKTLLAVNSVETLNSLELEHRRVKKLCNKVKSTALYVYAIVDRRQHVYEARQVPRHAGYWEDTASALAFVLLLNCFIKHADPKIKIRQGSSEGRSCETNVRFRRRGDELVGTWIGGTAEFETEKEEIEKEETKKEETKKEETEKEKTEKEETEKEETEKEETEEEETEETKTTEDDTW</sequence>
<evidence type="ECO:0008006" key="5">
    <source>
        <dbReference type="Google" id="ProtNLM"/>
    </source>
</evidence>
<dbReference type="GO" id="GO:0016853">
    <property type="term" value="F:isomerase activity"/>
    <property type="evidence" value="ECO:0007669"/>
    <property type="project" value="UniProtKB-KW"/>
</dbReference>
<keyword evidence="1" id="KW-0413">Isomerase</keyword>
<evidence type="ECO:0000313" key="3">
    <source>
        <dbReference type="EMBL" id="OQE06065.1"/>
    </source>
</evidence>
<dbReference type="STRING" id="29845.A0A1V6RWD0"/>
<dbReference type="Gene3D" id="3.10.310.10">
    <property type="entry name" value="Diaminopimelate Epimerase, Chain A, domain 1"/>
    <property type="match status" value="2"/>
</dbReference>
<feature type="compositionally biased region" description="Acidic residues" evidence="2">
    <location>
        <begin position="325"/>
        <end position="340"/>
    </location>
</feature>
<gene>
    <name evidence="3" type="ORF">PENVUL_c020G04596</name>
</gene>
<organism evidence="3 4">
    <name type="scientific">Penicillium vulpinum</name>
    <dbReference type="NCBI Taxonomy" id="29845"/>
    <lineage>
        <taxon>Eukaryota</taxon>
        <taxon>Fungi</taxon>
        <taxon>Dikarya</taxon>
        <taxon>Ascomycota</taxon>
        <taxon>Pezizomycotina</taxon>
        <taxon>Eurotiomycetes</taxon>
        <taxon>Eurotiomycetidae</taxon>
        <taxon>Eurotiales</taxon>
        <taxon>Aspergillaceae</taxon>
        <taxon>Penicillium</taxon>
    </lineage>
</organism>
<feature type="compositionally biased region" description="Basic and acidic residues" evidence="2">
    <location>
        <begin position="298"/>
        <end position="324"/>
    </location>
</feature>